<organism evidence="2 3">
    <name type="scientific">Pseudoxanthomonas putridarboris</name>
    <dbReference type="NCBI Taxonomy" id="752605"/>
    <lineage>
        <taxon>Bacteria</taxon>
        <taxon>Pseudomonadati</taxon>
        <taxon>Pseudomonadota</taxon>
        <taxon>Gammaproteobacteria</taxon>
        <taxon>Lysobacterales</taxon>
        <taxon>Lysobacteraceae</taxon>
        <taxon>Pseudoxanthomonas</taxon>
    </lineage>
</organism>
<gene>
    <name evidence="2" type="ORF">AAD027_08330</name>
</gene>
<name>A0ABU9IZG2_9GAMM</name>
<feature type="transmembrane region" description="Helical" evidence="1">
    <location>
        <begin position="26"/>
        <end position="43"/>
    </location>
</feature>
<feature type="transmembrane region" description="Helical" evidence="1">
    <location>
        <begin position="123"/>
        <end position="142"/>
    </location>
</feature>
<feature type="transmembrane region" description="Helical" evidence="1">
    <location>
        <begin position="48"/>
        <end position="66"/>
    </location>
</feature>
<proteinExistence type="predicted"/>
<keyword evidence="1" id="KW-1133">Transmembrane helix</keyword>
<feature type="transmembrane region" description="Helical" evidence="1">
    <location>
        <begin position="78"/>
        <end position="102"/>
    </location>
</feature>
<evidence type="ECO:0000313" key="2">
    <source>
        <dbReference type="EMBL" id="MEL1264374.1"/>
    </source>
</evidence>
<reference evidence="2 3" key="1">
    <citation type="submission" date="2024-04" db="EMBL/GenBank/DDBJ databases">
        <title>Draft genome sequence of Pseudoxanthomonas putridarboris WD12.</title>
        <authorList>
            <person name="Oh J."/>
        </authorList>
    </citation>
    <scope>NUCLEOTIDE SEQUENCE [LARGE SCALE GENOMIC DNA]</scope>
    <source>
        <strain evidence="2 3">WD12</strain>
    </source>
</reference>
<sequence>MRVALFLALSLAYPLAVYWALGRFEPRWLALLLFALALLRAVATRQAVWLAAAGGAGLLAALATVFNDALPLKLYPALVNAVMLAVFATSLVFPPSAVERIARLSDPDLPPRGVAYTRRVTQVWVGFFVVNGALALATALWASDRVWALYNGLLAYVLIGLLFGGEWLVRQRVMAAHRHG</sequence>
<protein>
    <recommendedName>
        <fullName evidence="4">Intracellular septation protein A</fullName>
    </recommendedName>
</protein>
<accession>A0ABU9IZG2</accession>
<keyword evidence="1" id="KW-0472">Membrane</keyword>
<evidence type="ECO:0008006" key="4">
    <source>
        <dbReference type="Google" id="ProtNLM"/>
    </source>
</evidence>
<dbReference type="EMBL" id="JBBWWT010000003">
    <property type="protein sequence ID" value="MEL1264374.1"/>
    <property type="molecule type" value="Genomic_DNA"/>
</dbReference>
<comment type="caution">
    <text evidence="2">The sequence shown here is derived from an EMBL/GenBank/DDBJ whole genome shotgun (WGS) entry which is preliminary data.</text>
</comment>
<keyword evidence="1" id="KW-0812">Transmembrane</keyword>
<evidence type="ECO:0000313" key="3">
    <source>
        <dbReference type="Proteomes" id="UP001459204"/>
    </source>
</evidence>
<keyword evidence="3" id="KW-1185">Reference proteome</keyword>
<dbReference type="RefSeq" id="WP_341725869.1">
    <property type="nucleotide sequence ID" value="NZ_JBBWWT010000003.1"/>
</dbReference>
<dbReference type="Proteomes" id="UP001459204">
    <property type="component" value="Unassembled WGS sequence"/>
</dbReference>
<evidence type="ECO:0000256" key="1">
    <source>
        <dbReference type="SAM" id="Phobius"/>
    </source>
</evidence>
<feature type="transmembrane region" description="Helical" evidence="1">
    <location>
        <begin position="148"/>
        <end position="169"/>
    </location>
</feature>